<dbReference type="Pfam" id="PF23314">
    <property type="entry name" value="TASOR_alpha-beta"/>
    <property type="match status" value="1"/>
</dbReference>
<feature type="region of interest" description="Disordered" evidence="3">
    <location>
        <begin position="1090"/>
        <end position="1125"/>
    </location>
</feature>
<sequence length="2880" mass="320238">MENGSNAADTGLLEPVPLDSEIFKGKILPVLQDGHMYSESERSFRYTSVLLVNSPALQEQYSKFRAEREESGYTHEELEESFGFLLLDDENKVNNLCETGLAVGHSACFTLGDPSKGVYISKYSDCLDLNPWYQRKTGYVVVFKLTKGRVRAVAENYTQNYTQPTPGFDCHMSEQISTVSPATCSFLAYERTQYYLYELRPGGPQTRRPRHACPFAAVAFTYGEAVPTTSVLQEQSFGLNKTAVHYHPWSGQLQVGSLVFPVALRSSASAVLPSQLPATLNIEHLIRLSDLKKLLPQAIFETCFCSEVCFEGWYCSLHVVFSMTAEEQLSQLAQELKDKDLALILRLNDSGFLVFLHSSFLLTYEDSMSRPEDVLQGLFVFQNSRVVQKDMKNWRSKLLLPSEILKALPGLTYAEAEVEKCPSNQQAAPCYLVEKHLQNYAALIQPGMRDSPSQEASIFPDQYDVPDVSKHLRSAPGTTEASRLRLLSYLNQPEDYSLPITRVMELLEVGKDDEVIDLDNDTYYCISSPDDAPVTATGSCNNVNLEEGLSENQDSICMPGAELGSAIVGGEKKLREEPQTLVGKETEGMFDVPLQPLPSEDHGRLSMLELASLDGSVQTSGTLASSSLQELPLAEAGDTTKRVAPLLIVRQIGKRKSRRRKRRKGNLTIVSQEAPVGESFLEKTESATIQPNTLKRKTYQYGLRTIITDCGRVFIPHGSQDITSSTVSMTDTERVTDAISKETGARTDSPLVPNERADGELSPREWVDNQAVLIEAAEQHVSPLVNGQAPATEGASRLAPSLRKVDGRLTLRKTKLRGQIVSEETRDKEVQPSEIVDRGLTIDMEAPSMAVTVEKGDTEAVSTEVASGQTLCIAREDGQLLQPNVDSVTPFTFQSIENRGVPTNVPPHTNITDKKQPELSISTAHQKGKRKNPLCLISPLLTVLGDANESAILSNEGPRPKRGKSCLSENEAENLNINCGNTVAPTLANILSDSSLRKALGSDPELGVQVERAEGNPKVRTWLRRGIPRKSDIADSDGTQCIQKSPIPVTMTEIEKLVKPLKKQLRNRITKYMKENGWFNFDTTASYGSDKLTQPQAQGHNSAASGDRGGGGVSGTLFVGSHSPEVGASQSPDALTLLADLALSASDDKLLQGLSPVLGAKLAPGGQNCGTGTDDDTVAGSVLHSLLGHPLPKRRPRRTKRHFPIKSPSPKGVIVTGELVLVISKEHSYSLPPSCLLLGVSGVFSQVPPPVPSGQTDSHCGNSPIVVEKGGTSPCQEVRSAQEMQRLPAESSNCNSKGRRKTCRCWRRVVEVDGLLRITRLWKEKYEFCLDSKYTNNPLDKAVTRALHGPWDSSIEENIEQVHLILHMWIGLFYSKSTTRFFQTDSDGEILSPNRNLHAAKTALESGYSRFTQDFHTTEPEPLDLREERKISEEPLSPTTEILDLSQNQLDVLDLSVPKYGREEMSHVASEMESSTSLHKPDKPIDLAITDTASRSMVVSFLNKERRGSVDSILDEEPEEESGNHSDFQNDCGFELQHLSEPPQNDFVYDELCRHTGHMYISGGKVLNMTCEGKQARAFATVVASQLSGKLGGHVDGLGKKRTTYLQPCKFTSISFVPDVIKPQLVVTDSNLLEGTTKKDSIYNCNVSMPVAVHDGKDHTVQQSVVRPDGIDLEGGKDTEILESVQVEVYSDLLDQSRREAEVPPCDGHNSDVVVDFVESNTSNQSIVPDKWSDVDDVRNSGQDFSDAVASQKSKSPAPTLDELPCEPKPCFHSKAHSNKLWSSHDETHTSNECTSTGDLGGIEIPNSSPSSQQAVTDILTCVFDASVQNADNKPSPDSTSEPIVSSIDMDMENALLSCNDSGVLCSKSPTQVSQEGRSVSPLHSPSRLHPSSSYRTNDQSMPTSTSQENACLNSSCNLDENPQYKDGTSDSVNDFTVTPDSLHSSSGSAVKRSYNLLKSSQPGHTSDSLMPNLSTSNPHCSESSNAANSPESYKSSLKDRPSTPELYLQPCSSPGRSLNSSAMLQSPSNNTKVSTTNLTQCNYSVCSDNKHNQTEESEVSFEKDVTCAIDQSSDQSRNSIDDLLGKVQDESHSGAKDPSKYNVAYDNPEPYDDSINMPIDHSQSRLHSDHISLETPPQEDFASCPSRTSENSDSSPEENIKNYEPHAIRSSSYKEIPNPVNYDSDLCSSLLHQDLHSSIAVKSSKNQEYSLEDIPALSRVSEHTVSMDNKKDPNDKSATAEEMRNVYEQQNEEVEDEEYNLLEKESLNRFPAEERGSEDISQSAHCISDPYFSMKTSKHKTDCKMKKRFSSVYQKVITDEQTDREFLDNRQKNSGLIFYKTRISERISDSPITRYTANYKPETDWTNYCKRIETLKRNKHPVKEDHGMPSHSASPIITVFDHKGNRMTYENYPIVKPGPSGRVRMIRNSGSYLHNFQQKWEELHLARPDMTQDTMDLEYLIFSEKMNQIIKNNQKTSRSTRYSWRRQAMSDVDVTSKNSAVGIHVSKELQNTRLPLRRWKMKGDRTNKAWSRKRKAVSSMPCEPPLSLRRLSHLDCKGDSHPAVSDITVECASSYHTILNDICSGRKFLQHTSKPKEDSALPPCDTREHIFEQMQEETFKDMQEKINVAVRLSSKTKFKFYILVTSDDYFFEQTKELLVAEGHDCIEPEDFDLEGQKPTSPLLIIIRNEDIAEHIYTIPQLLELKRSARVLFAGIDRPDDVLHLTHQELFGNGGFVVCNTDVLCSLTLDNMKRLVQALEGLSRKGKWLWFLHYRDSRLLKENARLSTEARDRKQFLESCQEAGLVETVPYHDCDIMSRDQPDYLQCMIRLQAQHITARFAIFITDVPDDNFENYGIFAMDIDTFLRISRRISTLAEFCE</sequence>
<evidence type="ECO:0000259" key="5">
    <source>
        <dbReference type="Pfam" id="PF23314"/>
    </source>
</evidence>
<evidence type="ECO:0000259" key="4">
    <source>
        <dbReference type="Pfam" id="PF12509"/>
    </source>
</evidence>
<feature type="compositionally biased region" description="Basic and acidic residues" evidence="3">
    <location>
        <begin position="2123"/>
        <end position="2133"/>
    </location>
</feature>
<proteinExistence type="inferred from homology"/>
<feature type="region of interest" description="Disordered" evidence="3">
    <location>
        <begin position="2088"/>
        <end position="2175"/>
    </location>
</feature>
<feature type="domain" description="TASOR pseudo-PARP" evidence="4">
    <location>
        <begin position="70"/>
        <end position="214"/>
    </location>
</feature>
<dbReference type="GO" id="GO:0005654">
    <property type="term" value="C:nucleoplasm"/>
    <property type="evidence" value="ECO:0007669"/>
    <property type="project" value="TreeGrafter"/>
</dbReference>
<feature type="compositionally biased region" description="Polar residues" evidence="3">
    <location>
        <begin position="1868"/>
        <end position="1877"/>
    </location>
</feature>
<feature type="compositionally biased region" description="Basic residues" evidence="3">
    <location>
        <begin position="1191"/>
        <end position="1204"/>
    </location>
</feature>
<dbReference type="KEGG" id="pki:111842354"/>
<dbReference type="InterPro" id="IPR056242">
    <property type="entry name" value="PIN_TASOR"/>
</dbReference>
<feature type="compositionally biased region" description="Polar residues" evidence="3">
    <location>
        <begin position="1957"/>
        <end position="1981"/>
    </location>
</feature>
<feature type="compositionally biased region" description="Low complexity" evidence="3">
    <location>
        <begin position="1878"/>
        <end position="1894"/>
    </location>
</feature>
<feature type="region of interest" description="Disordered" evidence="3">
    <location>
        <begin position="1868"/>
        <end position="2036"/>
    </location>
</feature>
<feature type="compositionally biased region" description="Polar residues" evidence="3">
    <location>
        <begin position="2011"/>
        <end position="2036"/>
    </location>
</feature>
<dbReference type="Pfam" id="PF24630">
    <property type="entry name" value="PIN_TASOR"/>
    <property type="match status" value="1"/>
</dbReference>
<dbReference type="InterPro" id="IPR022188">
    <property type="entry name" value="TASOR_DUF3715"/>
</dbReference>
<evidence type="ECO:0000256" key="3">
    <source>
        <dbReference type="SAM" id="MobiDB-lite"/>
    </source>
</evidence>
<feature type="compositionally biased region" description="Polar residues" evidence="3">
    <location>
        <begin position="1895"/>
        <end position="1921"/>
    </location>
</feature>
<feature type="compositionally biased region" description="Polar residues" evidence="3">
    <location>
        <begin position="1090"/>
        <end position="1101"/>
    </location>
</feature>
<dbReference type="PANTHER" id="PTHR16207">
    <property type="entry name" value="SET DOMAIN-CONTAINING PROTEIN"/>
    <property type="match status" value="1"/>
</dbReference>
<feature type="compositionally biased region" description="Polar residues" evidence="3">
    <location>
        <begin position="1740"/>
        <end position="1757"/>
    </location>
</feature>
<feature type="compositionally biased region" description="Low complexity" evidence="3">
    <location>
        <begin position="1982"/>
        <end position="1993"/>
    </location>
</feature>
<feature type="compositionally biased region" description="Basic and acidic residues" evidence="3">
    <location>
        <begin position="2088"/>
        <end position="2100"/>
    </location>
</feature>
<dbReference type="OrthoDB" id="5960959at2759"/>
<feature type="compositionally biased region" description="Polar residues" evidence="3">
    <location>
        <begin position="1930"/>
        <end position="1949"/>
    </location>
</feature>
<dbReference type="Pfam" id="PF12509">
    <property type="entry name" value="DUF3715"/>
    <property type="match status" value="1"/>
</dbReference>
<dbReference type="STRING" id="1676925.ENSPKIP00000011085"/>
<dbReference type="Ensembl" id="ENSPKIT00000035225.1">
    <property type="protein sequence ID" value="ENSPKIP00000011085.1"/>
    <property type="gene ID" value="ENSPKIG00000025535.1"/>
</dbReference>
<dbReference type="CTD" id="54906"/>
<feature type="coiled-coil region" evidence="2">
    <location>
        <begin position="2238"/>
        <end position="2268"/>
    </location>
</feature>
<evidence type="ECO:0000313" key="8">
    <source>
        <dbReference type="Proteomes" id="UP000261540"/>
    </source>
</evidence>
<reference evidence="7" key="1">
    <citation type="submission" date="2025-08" db="UniProtKB">
        <authorList>
            <consortium name="Ensembl"/>
        </authorList>
    </citation>
    <scope>IDENTIFICATION</scope>
</reference>
<keyword evidence="2" id="KW-0175">Coiled coil</keyword>
<feature type="region of interest" description="Disordered" evidence="3">
    <location>
        <begin position="1725"/>
        <end position="1762"/>
    </location>
</feature>
<feature type="compositionally biased region" description="Polar residues" evidence="3">
    <location>
        <begin position="2146"/>
        <end position="2155"/>
    </location>
</feature>
<evidence type="ECO:0000313" key="7">
    <source>
        <dbReference type="Ensembl" id="ENSPKIP00000011085.1"/>
    </source>
</evidence>
<feature type="compositionally biased region" description="Basic and acidic residues" evidence="3">
    <location>
        <begin position="2159"/>
        <end position="2168"/>
    </location>
</feature>
<evidence type="ECO:0000259" key="6">
    <source>
        <dbReference type="Pfam" id="PF24630"/>
    </source>
</evidence>
<dbReference type="GO" id="GO:0045814">
    <property type="term" value="P:negative regulation of gene expression, epigenetic"/>
    <property type="evidence" value="ECO:0007669"/>
    <property type="project" value="InterPro"/>
</dbReference>
<evidence type="ECO:0000256" key="2">
    <source>
        <dbReference type="SAM" id="Coils"/>
    </source>
</evidence>
<feature type="region of interest" description="Disordered" evidence="3">
    <location>
        <begin position="1783"/>
        <end position="1814"/>
    </location>
</feature>
<organism evidence="7 8">
    <name type="scientific">Paramormyrops kingsleyae</name>
    <dbReference type="NCBI Taxonomy" id="1676925"/>
    <lineage>
        <taxon>Eukaryota</taxon>
        <taxon>Metazoa</taxon>
        <taxon>Chordata</taxon>
        <taxon>Craniata</taxon>
        <taxon>Vertebrata</taxon>
        <taxon>Euteleostomi</taxon>
        <taxon>Actinopterygii</taxon>
        <taxon>Neopterygii</taxon>
        <taxon>Teleostei</taxon>
        <taxon>Osteoglossocephala</taxon>
        <taxon>Osteoglossomorpha</taxon>
        <taxon>Osteoglossiformes</taxon>
        <taxon>Mormyridae</taxon>
        <taxon>Paramormyrops</taxon>
    </lineage>
</organism>
<evidence type="ECO:0000256" key="1">
    <source>
        <dbReference type="ARBA" id="ARBA00008058"/>
    </source>
</evidence>
<name>A0A3B3QZM0_9TELE</name>
<reference evidence="7" key="2">
    <citation type="submission" date="2025-09" db="UniProtKB">
        <authorList>
            <consortium name="Ensembl"/>
        </authorList>
    </citation>
    <scope>IDENTIFICATION</scope>
</reference>
<feature type="domain" description="TASOR alpha/beta" evidence="5">
    <location>
        <begin position="2636"/>
        <end position="2731"/>
    </location>
</feature>
<feature type="domain" description="TASOR PIN" evidence="6">
    <location>
        <begin position="2735"/>
        <end position="2870"/>
    </location>
</feature>
<accession>A0A3B3QZM0</accession>
<dbReference type="Proteomes" id="UP000261540">
    <property type="component" value="Unplaced"/>
</dbReference>
<dbReference type="PANTHER" id="PTHR16207:SF10">
    <property type="entry name" value="PROTEIN TASOR 2"/>
    <property type="match status" value="1"/>
</dbReference>
<dbReference type="InterPro" id="IPR056243">
    <property type="entry name" value="TASOR_ab_dom"/>
</dbReference>
<keyword evidence="8" id="KW-1185">Reference proteome</keyword>
<protein>
    <submittedName>
        <fullName evidence="7">Transcription activation suppressor family member 2</fullName>
    </submittedName>
</protein>
<feature type="region of interest" description="Disordered" evidence="3">
    <location>
        <begin position="739"/>
        <end position="762"/>
    </location>
</feature>
<comment type="similarity">
    <text evidence="1">Belongs to the TASOR family.</text>
</comment>
<dbReference type="InterPro" id="IPR046432">
    <property type="entry name" value="TASOR"/>
</dbReference>
<dbReference type="GeneTree" id="ENSGT00530000063735"/>
<feature type="region of interest" description="Disordered" evidence="3">
    <location>
        <begin position="1187"/>
        <end position="1208"/>
    </location>
</feature>